<dbReference type="EMBL" id="BLAE01000048">
    <property type="protein sequence ID" value="GES13586.1"/>
    <property type="molecule type" value="Genomic_DNA"/>
</dbReference>
<evidence type="ECO:0000313" key="1">
    <source>
        <dbReference type="EMBL" id="GES13586.1"/>
    </source>
</evidence>
<accession>A0A5M3WYT4</accession>
<sequence length="136" mass="15194">MKLTPGHRRKGFAHQLLMRPAEMYSRKVSDFSLDEVGAVQFGSEGGRLAQLPVHFLQPPLIFGGAGLSENRDEIEIAKARLVVPTRERPMRPHGDDRHNQMHRVHKTAEELICGFISHTVSLCHTNAEGEGMPSPH</sequence>
<gene>
    <name evidence="1" type="ORF">Amac_071830</name>
</gene>
<organism evidence="1 2">
    <name type="scientific">Acrocarpospora macrocephala</name>
    <dbReference type="NCBI Taxonomy" id="150177"/>
    <lineage>
        <taxon>Bacteria</taxon>
        <taxon>Bacillati</taxon>
        <taxon>Actinomycetota</taxon>
        <taxon>Actinomycetes</taxon>
        <taxon>Streptosporangiales</taxon>
        <taxon>Streptosporangiaceae</taxon>
        <taxon>Acrocarpospora</taxon>
    </lineage>
</organism>
<protein>
    <submittedName>
        <fullName evidence="1">Uncharacterized protein</fullName>
    </submittedName>
</protein>
<dbReference type="Proteomes" id="UP000331127">
    <property type="component" value="Unassembled WGS sequence"/>
</dbReference>
<dbReference type="AlphaFoldDB" id="A0A5M3WYT4"/>
<keyword evidence="2" id="KW-1185">Reference proteome</keyword>
<comment type="caution">
    <text evidence="1">The sequence shown here is derived from an EMBL/GenBank/DDBJ whole genome shotgun (WGS) entry which is preliminary data.</text>
</comment>
<proteinExistence type="predicted"/>
<reference evidence="1 2" key="1">
    <citation type="submission" date="2019-10" db="EMBL/GenBank/DDBJ databases">
        <title>Whole genome shotgun sequence of Acrocarpospora macrocephala NBRC 16266.</title>
        <authorList>
            <person name="Ichikawa N."/>
            <person name="Kimura A."/>
            <person name="Kitahashi Y."/>
            <person name="Komaki H."/>
            <person name="Oguchi A."/>
        </authorList>
    </citation>
    <scope>NUCLEOTIDE SEQUENCE [LARGE SCALE GENOMIC DNA]</scope>
    <source>
        <strain evidence="1 2">NBRC 16266</strain>
    </source>
</reference>
<evidence type="ECO:0000313" key="2">
    <source>
        <dbReference type="Proteomes" id="UP000331127"/>
    </source>
</evidence>
<name>A0A5M3WYT4_9ACTN</name>